<evidence type="ECO:0000259" key="1">
    <source>
        <dbReference type="Pfam" id="PF02721"/>
    </source>
</evidence>
<accession>A0AAU9SP16</accession>
<keyword evidence="3" id="KW-1185">Reference proteome</keyword>
<feature type="domain" description="Replication protein A 70 kDa DNA-binding subunit B/D first OB fold" evidence="1">
    <location>
        <begin position="8"/>
        <end position="53"/>
    </location>
</feature>
<sequence length="200" mass="23291">MVLVNKEKQHLKRYDNHLSVGSWKFIEEFNVTNSIGQYRTTKHCYRFIKFMKEYQFKFINVTNSIGQYRTTKHCYRFSFVKDTIVSNSVTVSDSEFLDLVRFSQIHEGIQNQSILCDVLGQIMNVGQLSTMHVNNKEAKKNDFELRDKHDMRLSCTLWENFADQILEATSKNVKSVSNAFDASLVIINRSGSQIDNFVHA</sequence>
<dbReference type="InterPro" id="IPR012340">
    <property type="entry name" value="NA-bd_OB-fold"/>
</dbReference>
<proteinExistence type="predicted"/>
<name>A0AAU9SP16_THLAR</name>
<dbReference type="PANTHER" id="PTHR47165">
    <property type="entry name" value="OS03G0429900 PROTEIN"/>
    <property type="match status" value="1"/>
</dbReference>
<dbReference type="PANTHER" id="PTHR47165:SF4">
    <property type="entry name" value="OS03G0429900 PROTEIN"/>
    <property type="match status" value="1"/>
</dbReference>
<protein>
    <recommendedName>
        <fullName evidence="1">Replication protein A 70 kDa DNA-binding subunit B/D first OB fold domain-containing protein</fullName>
    </recommendedName>
</protein>
<dbReference type="Gene3D" id="2.40.50.140">
    <property type="entry name" value="Nucleic acid-binding proteins"/>
    <property type="match status" value="1"/>
</dbReference>
<dbReference type="Proteomes" id="UP000836841">
    <property type="component" value="Chromosome 6"/>
</dbReference>
<dbReference type="SUPFAM" id="SSF50249">
    <property type="entry name" value="Nucleic acid-binding proteins"/>
    <property type="match status" value="1"/>
</dbReference>
<dbReference type="EMBL" id="OU466862">
    <property type="protein sequence ID" value="CAH2070244.1"/>
    <property type="molecule type" value="Genomic_DNA"/>
</dbReference>
<organism evidence="2 3">
    <name type="scientific">Thlaspi arvense</name>
    <name type="common">Field penny-cress</name>
    <dbReference type="NCBI Taxonomy" id="13288"/>
    <lineage>
        <taxon>Eukaryota</taxon>
        <taxon>Viridiplantae</taxon>
        <taxon>Streptophyta</taxon>
        <taxon>Embryophyta</taxon>
        <taxon>Tracheophyta</taxon>
        <taxon>Spermatophyta</taxon>
        <taxon>Magnoliopsida</taxon>
        <taxon>eudicotyledons</taxon>
        <taxon>Gunneridae</taxon>
        <taxon>Pentapetalae</taxon>
        <taxon>rosids</taxon>
        <taxon>malvids</taxon>
        <taxon>Brassicales</taxon>
        <taxon>Brassicaceae</taxon>
        <taxon>Thlaspideae</taxon>
        <taxon>Thlaspi</taxon>
    </lineage>
</organism>
<gene>
    <name evidence="2" type="ORF">TAV2_LOCUS19434</name>
</gene>
<evidence type="ECO:0000313" key="2">
    <source>
        <dbReference type="EMBL" id="CAH2070244.1"/>
    </source>
</evidence>
<feature type="non-terminal residue" evidence="2">
    <location>
        <position position="1"/>
    </location>
</feature>
<reference evidence="2 3" key="1">
    <citation type="submission" date="2022-03" db="EMBL/GenBank/DDBJ databases">
        <authorList>
            <person name="Nunn A."/>
            <person name="Chopra R."/>
            <person name="Nunn A."/>
            <person name="Contreras Garrido A."/>
        </authorList>
    </citation>
    <scope>NUCLEOTIDE SEQUENCE [LARGE SCALE GENOMIC DNA]</scope>
</reference>
<dbReference type="InterPro" id="IPR003871">
    <property type="entry name" value="RFA1B/D_OB_1st"/>
</dbReference>
<dbReference type="CDD" id="cd04481">
    <property type="entry name" value="RPA1_DBD_B_like"/>
    <property type="match status" value="1"/>
</dbReference>
<dbReference type="Pfam" id="PF02721">
    <property type="entry name" value="DUF223"/>
    <property type="match status" value="1"/>
</dbReference>
<dbReference type="AlphaFoldDB" id="A0AAU9SP16"/>
<evidence type="ECO:0000313" key="3">
    <source>
        <dbReference type="Proteomes" id="UP000836841"/>
    </source>
</evidence>